<evidence type="ECO:0000313" key="3">
    <source>
        <dbReference type="Proteomes" id="UP000623687"/>
    </source>
</evidence>
<dbReference type="Proteomes" id="UP000623687">
    <property type="component" value="Unassembled WGS sequence"/>
</dbReference>
<dbReference type="VEuPathDB" id="FungiDB:PC9H_005838"/>
<comment type="caution">
    <text evidence="2">The sequence shown here is derived from an EMBL/GenBank/DDBJ whole genome shotgun (WGS) entry which is preliminary data.</text>
</comment>
<gene>
    <name evidence="2" type="ORF">PC9H_005838</name>
</gene>
<dbReference type="RefSeq" id="XP_036631416.1">
    <property type="nucleotide sequence ID" value="XM_036775397.1"/>
</dbReference>
<dbReference type="AlphaFoldDB" id="A0A8H6ZVU5"/>
<name>A0A8H6ZVU5_PLEOS</name>
<organism evidence="2 3">
    <name type="scientific">Pleurotus ostreatus</name>
    <name type="common">Oyster mushroom</name>
    <name type="synonym">White-rot fungus</name>
    <dbReference type="NCBI Taxonomy" id="5322"/>
    <lineage>
        <taxon>Eukaryota</taxon>
        <taxon>Fungi</taxon>
        <taxon>Dikarya</taxon>
        <taxon>Basidiomycota</taxon>
        <taxon>Agaricomycotina</taxon>
        <taxon>Agaricomycetes</taxon>
        <taxon>Agaricomycetidae</taxon>
        <taxon>Agaricales</taxon>
        <taxon>Pleurotineae</taxon>
        <taxon>Pleurotaceae</taxon>
        <taxon>Pleurotus</taxon>
    </lineage>
</organism>
<dbReference type="EMBL" id="JACETU010000004">
    <property type="protein sequence ID" value="KAF7430138.1"/>
    <property type="molecule type" value="Genomic_DNA"/>
</dbReference>
<feature type="region of interest" description="Disordered" evidence="1">
    <location>
        <begin position="159"/>
        <end position="181"/>
    </location>
</feature>
<dbReference type="GeneID" id="59375656"/>
<protein>
    <submittedName>
        <fullName evidence="2">Uncharacterized protein</fullName>
    </submittedName>
</protein>
<keyword evidence="3" id="KW-1185">Reference proteome</keyword>
<reference evidence="2" key="1">
    <citation type="submission" date="2019-07" db="EMBL/GenBank/DDBJ databases">
        <authorList>
            <person name="Palmer J.M."/>
        </authorList>
    </citation>
    <scope>NUCLEOTIDE SEQUENCE</scope>
    <source>
        <strain evidence="2">PC9</strain>
    </source>
</reference>
<dbReference type="OrthoDB" id="3054393at2759"/>
<evidence type="ECO:0000313" key="2">
    <source>
        <dbReference type="EMBL" id="KAF7430138.1"/>
    </source>
</evidence>
<evidence type="ECO:0000256" key="1">
    <source>
        <dbReference type="SAM" id="MobiDB-lite"/>
    </source>
</evidence>
<feature type="region of interest" description="Disordered" evidence="1">
    <location>
        <begin position="1"/>
        <end position="46"/>
    </location>
</feature>
<accession>A0A8H6ZVU5</accession>
<proteinExistence type="predicted"/>
<sequence>MSVSSQTSERGPSRPTTPSSPPGPLSSASNKGIGSPDRSLRASRRHARSASWSLSSKFSDNLNESTLENVERSWEEAKESCKLIMEWDDPEYMDDYMEFLRDREAMAREMLAKVACARLKWGGKVDGCTLRVMEEYIASNRNEFAEDDLVNVTAAVKSLRRKHKEGQDDPQDDRPKKKSRTAKEIVMAQLPADLADQIDGLDMAGYTKVKDRFRRVYAHIGTTEGKLDAASLAKVLRGYSNNPRAKGLLEEEALARLVVGYRKAFAFEEVKSAYSYSPKEIRKELDVITKIDLPEKRMFESEKGSVGLLEGILLTMAALRLAIDWQEIPNTQEGKECKKVHADKLFEFQWRRELEHVAVDLQKAGEAKRRRTWRFEFERLVTRRNKVLQLFKKFGCIVLLDPIWSPLVTRTTNFNSLQDCVIDNVLTRERYQEDNVEGQGDVPWHTGNELENKRMLIELVRYFTTDAIAKFVDETVNQLERDAADMMP</sequence>
<feature type="compositionally biased region" description="Low complexity" evidence="1">
    <location>
        <begin position="8"/>
        <end position="17"/>
    </location>
</feature>